<keyword evidence="2" id="KW-0808">Transferase</keyword>
<feature type="non-terminal residue" evidence="2">
    <location>
        <position position="69"/>
    </location>
</feature>
<feature type="domain" description="DhaL" evidence="1">
    <location>
        <begin position="7"/>
        <end position="69"/>
    </location>
</feature>
<sequence>MKYIMLNDLDNFFRGSLQYLGEKREEVNKLNVFPVPDGDTGTNMYLTLKTALENVDKKNPKNIRDFGKA</sequence>
<accession>A0A2J6X8U8</accession>
<dbReference type="Gene3D" id="1.25.40.340">
    <property type="match status" value="1"/>
</dbReference>
<dbReference type="PROSITE" id="PS51480">
    <property type="entry name" value="DHAL"/>
    <property type="match status" value="1"/>
</dbReference>
<dbReference type="InterPro" id="IPR004007">
    <property type="entry name" value="DhaL_dom"/>
</dbReference>
<dbReference type="GO" id="GO:0006071">
    <property type="term" value="P:glycerol metabolic process"/>
    <property type="evidence" value="ECO:0007669"/>
    <property type="project" value="InterPro"/>
</dbReference>
<dbReference type="InterPro" id="IPR050270">
    <property type="entry name" value="DegV_domain_contain"/>
</dbReference>
<dbReference type="GO" id="GO:0004371">
    <property type="term" value="F:glycerone kinase activity"/>
    <property type="evidence" value="ECO:0007669"/>
    <property type="project" value="InterPro"/>
</dbReference>
<protein>
    <submittedName>
        <fullName evidence="2">Glycerol kinase</fullName>
    </submittedName>
</protein>
<dbReference type="EMBL" id="PNIX01000080">
    <property type="protein sequence ID" value="PMP83661.1"/>
    <property type="molecule type" value="Genomic_DNA"/>
</dbReference>
<dbReference type="AlphaFoldDB" id="A0A2J6X8U8"/>
<dbReference type="PANTHER" id="PTHR33434:SF4">
    <property type="entry name" value="PHOSPHATASE PROTEIN"/>
    <property type="match status" value="1"/>
</dbReference>
<dbReference type="Pfam" id="PF02734">
    <property type="entry name" value="Dak2"/>
    <property type="match status" value="1"/>
</dbReference>
<evidence type="ECO:0000313" key="3">
    <source>
        <dbReference type="Proteomes" id="UP000236910"/>
    </source>
</evidence>
<comment type="caution">
    <text evidence="2">The sequence shown here is derived from an EMBL/GenBank/DDBJ whole genome shotgun (WGS) entry which is preliminary data.</text>
</comment>
<evidence type="ECO:0000259" key="1">
    <source>
        <dbReference type="PROSITE" id="PS51480"/>
    </source>
</evidence>
<keyword evidence="2" id="KW-0418">Kinase</keyword>
<evidence type="ECO:0000313" key="2">
    <source>
        <dbReference type="EMBL" id="PMP83661.1"/>
    </source>
</evidence>
<reference evidence="2 3" key="1">
    <citation type="submission" date="2018-01" db="EMBL/GenBank/DDBJ databases">
        <title>Metagenomic assembled genomes from two thermal pools in the Uzon Caldera, Kamchatka, Russia.</title>
        <authorList>
            <person name="Wilkins L."/>
            <person name="Ettinger C."/>
        </authorList>
    </citation>
    <scope>NUCLEOTIDE SEQUENCE [LARGE SCALE GENOMIC DNA]</scope>
    <source>
        <strain evidence="2">ARK-10</strain>
    </source>
</reference>
<organism evidence="2 3">
    <name type="scientific">Caldisericum exile</name>
    <dbReference type="NCBI Taxonomy" id="693075"/>
    <lineage>
        <taxon>Bacteria</taxon>
        <taxon>Pseudomonadati</taxon>
        <taxon>Caldisericota/Cryosericota group</taxon>
        <taxon>Caldisericota</taxon>
        <taxon>Caldisericia</taxon>
        <taxon>Caldisericales</taxon>
        <taxon>Caldisericaceae</taxon>
        <taxon>Caldisericum</taxon>
    </lineage>
</organism>
<name>A0A2J6X8U8_9BACT</name>
<dbReference type="Proteomes" id="UP000236910">
    <property type="component" value="Unassembled WGS sequence"/>
</dbReference>
<dbReference type="PANTHER" id="PTHR33434">
    <property type="entry name" value="DEGV DOMAIN-CONTAINING PROTEIN DR_1986-RELATED"/>
    <property type="match status" value="1"/>
</dbReference>
<gene>
    <name evidence="2" type="ORF">C0175_01380</name>
</gene>
<dbReference type="SUPFAM" id="SSF101473">
    <property type="entry name" value="DhaL-like"/>
    <property type="match status" value="1"/>
</dbReference>
<dbReference type="InterPro" id="IPR036117">
    <property type="entry name" value="DhaL_dom_sf"/>
</dbReference>
<proteinExistence type="predicted"/>